<organism evidence="3 4">
    <name type="scientific">Eubacterium coprostanoligenes</name>
    <dbReference type="NCBI Taxonomy" id="290054"/>
    <lineage>
        <taxon>Bacteria</taxon>
        <taxon>Bacillati</taxon>
        <taxon>Bacillota</taxon>
        <taxon>Clostridia</taxon>
        <taxon>Eubacteriales</taxon>
        <taxon>Eubacteriaceae</taxon>
        <taxon>Eubacterium</taxon>
    </lineage>
</organism>
<name>A0A1T4L5P6_9FIRM</name>
<dbReference type="NCBIfam" id="TIGR00090">
    <property type="entry name" value="rsfS_iojap_ybeB"/>
    <property type="match status" value="1"/>
</dbReference>
<comment type="subunit">
    <text evidence="2">Interacts with ribosomal protein uL14 (rplN).</text>
</comment>
<evidence type="ECO:0000256" key="1">
    <source>
        <dbReference type="ARBA" id="ARBA00010574"/>
    </source>
</evidence>
<dbReference type="GO" id="GO:0043023">
    <property type="term" value="F:ribosomal large subunit binding"/>
    <property type="evidence" value="ECO:0007669"/>
    <property type="project" value="TreeGrafter"/>
</dbReference>
<gene>
    <name evidence="2" type="primary">rsfS</name>
    <name evidence="3" type="ORF">SAMN02745114_00772</name>
</gene>
<evidence type="ECO:0000256" key="2">
    <source>
        <dbReference type="HAMAP-Rule" id="MF_01477"/>
    </source>
</evidence>
<dbReference type="Gene3D" id="3.30.460.10">
    <property type="entry name" value="Beta Polymerase, domain 2"/>
    <property type="match status" value="1"/>
</dbReference>
<proteinExistence type="inferred from homology"/>
<dbReference type="PANTHER" id="PTHR21043:SF0">
    <property type="entry name" value="MITOCHONDRIAL ASSEMBLY OF RIBOSOMAL LARGE SUBUNIT PROTEIN 1"/>
    <property type="match status" value="1"/>
</dbReference>
<dbReference type="Proteomes" id="UP000190657">
    <property type="component" value="Unassembled WGS sequence"/>
</dbReference>
<keyword evidence="2" id="KW-0678">Repressor</keyword>
<dbReference type="InterPro" id="IPR043519">
    <property type="entry name" value="NT_sf"/>
</dbReference>
<protein>
    <recommendedName>
        <fullName evidence="2">Ribosomal silencing factor RsfS</fullName>
    </recommendedName>
</protein>
<comment type="function">
    <text evidence="2">Functions as a ribosomal silencing factor. Interacts with ribosomal protein uL14 (rplN), blocking formation of intersubunit bridge B8. Prevents association of the 30S and 50S ribosomal subunits and the formation of functional ribosomes, thus repressing translation.</text>
</comment>
<keyword evidence="2" id="KW-0810">Translation regulation</keyword>
<dbReference type="HAMAP" id="MF_01477">
    <property type="entry name" value="Iojap_RsfS"/>
    <property type="match status" value="1"/>
</dbReference>
<evidence type="ECO:0000313" key="3">
    <source>
        <dbReference type="EMBL" id="SJZ49948.1"/>
    </source>
</evidence>
<accession>A0A1T4L5P6</accession>
<keyword evidence="4" id="KW-1185">Reference proteome</keyword>
<keyword evidence="2" id="KW-0963">Cytoplasm</keyword>
<dbReference type="Pfam" id="PF02410">
    <property type="entry name" value="RsfS"/>
    <property type="match status" value="1"/>
</dbReference>
<dbReference type="AlphaFoldDB" id="A0A1T4L5P6"/>
<reference evidence="3 4" key="1">
    <citation type="submission" date="2017-02" db="EMBL/GenBank/DDBJ databases">
        <authorList>
            <person name="Peterson S.W."/>
        </authorList>
    </citation>
    <scope>NUCLEOTIDE SEQUENCE [LARGE SCALE GENOMIC DNA]</scope>
    <source>
        <strain evidence="3 4">ATCC 51222</strain>
    </source>
</reference>
<comment type="similarity">
    <text evidence="1 2">Belongs to the Iojap/RsfS family.</text>
</comment>
<comment type="subcellular location">
    <subcellularLocation>
        <location evidence="2">Cytoplasm</location>
    </subcellularLocation>
</comment>
<dbReference type="RefSeq" id="WP_078768259.1">
    <property type="nucleotide sequence ID" value="NZ_FUWW01000006.1"/>
</dbReference>
<dbReference type="GO" id="GO:0005737">
    <property type="term" value="C:cytoplasm"/>
    <property type="evidence" value="ECO:0007669"/>
    <property type="project" value="UniProtKB-SubCell"/>
</dbReference>
<dbReference type="GO" id="GO:0042256">
    <property type="term" value="P:cytosolic ribosome assembly"/>
    <property type="evidence" value="ECO:0007669"/>
    <property type="project" value="UniProtKB-UniRule"/>
</dbReference>
<sequence>MDKENYLEIAQIAVKAIDSKRGDDIEVIKVSDITVLTDYFVIATANSNTQLKAIADEVEYKLSEAGYEPHHIEGERSEWVCLDYAGCVIHILLKQQRGFYQIERLWEDGEKINIDDIIVKE</sequence>
<evidence type="ECO:0000313" key="4">
    <source>
        <dbReference type="Proteomes" id="UP000190657"/>
    </source>
</evidence>
<dbReference type="InterPro" id="IPR004394">
    <property type="entry name" value="Iojap/RsfS/C7orf30"/>
</dbReference>
<dbReference type="SUPFAM" id="SSF81301">
    <property type="entry name" value="Nucleotidyltransferase"/>
    <property type="match status" value="1"/>
</dbReference>
<dbReference type="OrthoDB" id="9793681at2"/>
<dbReference type="GO" id="GO:0090071">
    <property type="term" value="P:negative regulation of ribosome biogenesis"/>
    <property type="evidence" value="ECO:0007669"/>
    <property type="project" value="UniProtKB-UniRule"/>
</dbReference>
<dbReference type="STRING" id="290054.SAMN02745114_00772"/>
<dbReference type="EMBL" id="FUWW01000006">
    <property type="protein sequence ID" value="SJZ49948.1"/>
    <property type="molecule type" value="Genomic_DNA"/>
</dbReference>
<dbReference type="GO" id="GO:0017148">
    <property type="term" value="P:negative regulation of translation"/>
    <property type="evidence" value="ECO:0007669"/>
    <property type="project" value="UniProtKB-UniRule"/>
</dbReference>
<dbReference type="PANTHER" id="PTHR21043">
    <property type="entry name" value="IOJAP SUPERFAMILY ORTHOLOG"/>
    <property type="match status" value="1"/>
</dbReference>